<dbReference type="EMBL" id="JQAN02000006">
    <property type="protein sequence ID" value="PPD58905.1"/>
    <property type="molecule type" value="Genomic_DNA"/>
</dbReference>
<dbReference type="InterPro" id="IPR003813">
    <property type="entry name" value="MvhD/FlpD"/>
</dbReference>
<keyword evidence="1" id="KW-0479">Metal-binding</keyword>
<dbReference type="GO" id="GO:0051536">
    <property type="term" value="F:iron-sulfur cluster binding"/>
    <property type="evidence" value="ECO:0007669"/>
    <property type="project" value="UniProtKB-KW"/>
</dbReference>
<keyword evidence="3" id="KW-0408">Iron</keyword>
<keyword evidence="4" id="KW-0411">Iron-sulfur</keyword>
<dbReference type="AlphaFoldDB" id="A0A2P5P9F6"/>
<evidence type="ECO:0000259" key="5">
    <source>
        <dbReference type="Pfam" id="PF02662"/>
    </source>
</evidence>
<dbReference type="GO" id="GO:0046872">
    <property type="term" value="F:metal ion binding"/>
    <property type="evidence" value="ECO:0007669"/>
    <property type="project" value="UniProtKB-KW"/>
</dbReference>
<protein>
    <submittedName>
        <fullName evidence="6">Hydrogenase iron-sulfur subunit</fullName>
    </submittedName>
</protein>
<dbReference type="Pfam" id="PF02662">
    <property type="entry name" value="FlpD"/>
    <property type="match status" value="1"/>
</dbReference>
<accession>A0A2P5P9F6</accession>
<evidence type="ECO:0000256" key="2">
    <source>
        <dbReference type="ARBA" id="ARBA00023002"/>
    </source>
</evidence>
<evidence type="ECO:0000256" key="1">
    <source>
        <dbReference type="ARBA" id="ARBA00022723"/>
    </source>
</evidence>
<comment type="caution">
    <text evidence="6">The sequence shown here is derived from an EMBL/GenBank/DDBJ whole genome shotgun (WGS) entry which is preliminary data.</text>
</comment>
<gene>
    <name evidence="6" type="ORF">JP09_003300</name>
</gene>
<organism evidence="6 7">
    <name type="scientific">Dehalogenimonas etheniformans</name>
    <dbReference type="NCBI Taxonomy" id="1536648"/>
    <lineage>
        <taxon>Bacteria</taxon>
        <taxon>Bacillati</taxon>
        <taxon>Chloroflexota</taxon>
        <taxon>Dehalococcoidia</taxon>
        <taxon>Dehalococcoidales</taxon>
        <taxon>Dehalococcoidaceae</taxon>
        <taxon>Dehalogenimonas</taxon>
    </lineage>
</organism>
<evidence type="ECO:0000256" key="3">
    <source>
        <dbReference type="ARBA" id="ARBA00023004"/>
    </source>
</evidence>
<evidence type="ECO:0000256" key="4">
    <source>
        <dbReference type="ARBA" id="ARBA00023014"/>
    </source>
</evidence>
<reference evidence="6 7" key="1">
    <citation type="journal article" date="2017" name="ISME J.">
        <title>Grape pomace compost harbors organohalide-respiring Dehalogenimonas species with novel reductive dehalogenase genes.</title>
        <authorList>
            <person name="Yang Y."/>
            <person name="Higgins S.A."/>
            <person name="Yan J."/>
            <person name="Simsir B."/>
            <person name="Chourey K."/>
            <person name="Iyer R."/>
            <person name="Hettich R.L."/>
            <person name="Baldwin B."/>
            <person name="Ogles D.M."/>
            <person name="Loffler F.E."/>
        </authorList>
    </citation>
    <scope>NUCLEOTIDE SEQUENCE [LARGE SCALE GENOMIC DNA]</scope>
    <source>
        <strain evidence="6 7">GP</strain>
    </source>
</reference>
<evidence type="ECO:0000313" key="7">
    <source>
        <dbReference type="Proteomes" id="UP000235653"/>
    </source>
</evidence>
<name>A0A2P5P9F6_9CHLR</name>
<dbReference type="OrthoDB" id="9785566at2"/>
<keyword evidence="7" id="KW-1185">Reference proteome</keyword>
<evidence type="ECO:0000313" key="6">
    <source>
        <dbReference type="EMBL" id="PPD58905.1"/>
    </source>
</evidence>
<sequence length="150" mass="16622">MNAMTTMDKNEIQSDAGYQPLIICFACNWCSYAAADLAGVSRIQYPPNVRIIRVMCSGMVHPNLVIDALTKGADGVLMCGCHPGDCHYREGNLRAESRAEAIKLMLQDFGLEQERYRLEWVSASEGARFAQVVTDMVADLKKLGPSPYKM</sequence>
<dbReference type="Proteomes" id="UP000235653">
    <property type="component" value="Unassembled WGS sequence"/>
</dbReference>
<keyword evidence="2" id="KW-0560">Oxidoreductase</keyword>
<proteinExistence type="predicted"/>
<feature type="domain" description="F420-non-reducing hydrogenase iron-sulfur subunit D" evidence="5">
    <location>
        <begin position="22"/>
        <end position="144"/>
    </location>
</feature>
<dbReference type="GO" id="GO:0016491">
    <property type="term" value="F:oxidoreductase activity"/>
    <property type="evidence" value="ECO:0007669"/>
    <property type="project" value="UniProtKB-KW"/>
</dbReference>